<evidence type="ECO:0000256" key="1">
    <source>
        <dbReference type="ARBA" id="ARBA00001936"/>
    </source>
</evidence>
<sequence length="330" mass="38142">MPSTARDWMLTISAEKHTRQDVEELLDILGAYIFQQEEGGKSDYPHFQAFLQLQTPVHMGTLKNKFKKAGFNDAHIEMRKGTVQDCVDYCSKEETRVDGPWRGGEINLKDQQGSRSDLAELRRQIMDGASVSEVLLNDDACQAARYTRYLSELATARDRVKYGRQLRDITVHYLWGDPGVGKTKYIYDNNPIENIYRVTDYRHPWDEYEGQSILVLDEFDSQFSWDQLLVFLDRYPVMLPARYNNHVACFTTVWIISNEPLSKQYPERTGEKRNALLRRISTNQRMLKGGELQAGELGTEHPEMGLLIKEEITVNTEDDLFKASEQLSKE</sequence>
<dbReference type="GO" id="GO:0046872">
    <property type="term" value="F:metal ion binding"/>
    <property type="evidence" value="ECO:0007669"/>
    <property type="project" value="UniProtKB-KW"/>
</dbReference>
<comment type="cofactor">
    <cofactor evidence="1">
        <name>Mn(2+)</name>
        <dbReference type="ChEBI" id="CHEBI:29035"/>
    </cofactor>
</comment>
<evidence type="ECO:0000256" key="8">
    <source>
        <dbReference type="ARBA" id="ARBA00022741"/>
    </source>
</evidence>
<feature type="domain" description="CRESS-DNA virus Rep endonuclease" evidence="16">
    <location>
        <begin position="2"/>
        <end position="106"/>
    </location>
</feature>
<evidence type="ECO:0000256" key="5">
    <source>
        <dbReference type="ARBA" id="ARBA00022705"/>
    </source>
</evidence>
<dbReference type="GO" id="GO:0016779">
    <property type="term" value="F:nucleotidyltransferase activity"/>
    <property type="evidence" value="ECO:0007669"/>
    <property type="project" value="UniProtKB-KW"/>
</dbReference>
<evidence type="ECO:0000259" key="16">
    <source>
        <dbReference type="PROSITE" id="PS52020"/>
    </source>
</evidence>
<dbReference type="InterPro" id="IPR027417">
    <property type="entry name" value="P-loop_NTPase"/>
</dbReference>
<reference evidence="17 18" key="1">
    <citation type="journal article" date="2018" name="Sci. Rep.">
        <title>Genomic diversity and distribution of Bifidobacterium longum subsp. longum across the human lifespan.</title>
        <authorList>
            <person name="Odamaki T."/>
            <person name="Bottacini F."/>
            <person name="Kato K."/>
            <person name="Mitsuyama E."/>
            <person name="Yoshida K."/>
            <person name="Horigome A."/>
            <person name="Xiao J.Z."/>
            <person name="van Sinderen D."/>
        </authorList>
    </citation>
    <scope>NUCLEOTIDE SEQUENCE [LARGE SCALE GENOMIC DNA]</scope>
    <source>
        <strain evidence="17 18">MCC10100</strain>
    </source>
</reference>
<evidence type="ECO:0000256" key="12">
    <source>
        <dbReference type="ARBA" id="ARBA00023125"/>
    </source>
</evidence>
<evidence type="ECO:0000256" key="7">
    <source>
        <dbReference type="ARBA" id="ARBA00022723"/>
    </source>
</evidence>
<dbReference type="GO" id="GO:0003724">
    <property type="term" value="F:RNA helicase activity"/>
    <property type="evidence" value="ECO:0007669"/>
    <property type="project" value="InterPro"/>
</dbReference>
<evidence type="ECO:0000256" key="3">
    <source>
        <dbReference type="ARBA" id="ARBA00022679"/>
    </source>
</evidence>
<keyword evidence="10" id="KW-0378">Hydrolase</keyword>
<proteinExistence type="inferred from homology"/>
<dbReference type="AlphaFoldDB" id="A0A4R0US54"/>
<dbReference type="Gene3D" id="3.40.1310.20">
    <property type="match status" value="1"/>
</dbReference>
<keyword evidence="3" id="KW-0808">Transferase</keyword>
<dbReference type="GO" id="GO:0004519">
    <property type="term" value="F:endonuclease activity"/>
    <property type="evidence" value="ECO:0007669"/>
    <property type="project" value="UniProtKB-KW"/>
</dbReference>
<evidence type="ECO:0000256" key="4">
    <source>
        <dbReference type="ARBA" id="ARBA00022695"/>
    </source>
</evidence>
<keyword evidence="12" id="KW-0238">DNA-binding</keyword>
<accession>A0A4R0US54</accession>
<dbReference type="EMBL" id="SHST01000001">
    <property type="protein sequence ID" value="TCF41652.1"/>
    <property type="molecule type" value="Genomic_DNA"/>
</dbReference>
<dbReference type="Pfam" id="PF00910">
    <property type="entry name" value="RNA_helicase"/>
    <property type="match status" value="1"/>
</dbReference>
<evidence type="ECO:0000256" key="2">
    <source>
        <dbReference type="ARBA" id="ARBA00008545"/>
    </source>
</evidence>
<evidence type="ECO:0000256" key="6">
    <source>
        <dbReference type="ARBA" id="ARBA00022722"/>
    </source>
</evidence>
<evidence type="ECO:0000256" key="10">
    <source>
        <dbReference type="ARBA" id="ARBA00022801"/>
    </source>
</evidence>
<dbReference type="GO" id="GO:0003723">
    <property type="term" value="F:RNA binding"/>
    <property type="evidence" value="ECO:0007669"/>
    <property type="project" value="InterPro"/>
</dbReference>
<gene>
    <name evidence="17" type="ORF">MCC10100_0007</name>
</gene>
<evidence type="ECO:0000256" key="13">
    <source>
        <dbReference type="ARBA" id="ARBA00023268"/>
    </source>
</evidence>
<evidence type="ECO:0000256" key="11">
    <source>
        <dbReference type="ARBA" id="ARBA00023124"/>
    </source>
</evidence>
<evidence type="ECO:0000313" key="17">
    <source>
        <dbReference type="EMBL" id="TCF41652.1"/>
    </source>
</evidence>
<keyword evidence="8" id="KW-0547">Nucleotide-binding</keyword>
<dbReference type="RefSeq" id="WP_065437324.1">
    <property type="nucleotide sequence ID" value="NZ_BCYK01000046.1"/>
</dbReference>
<dbReference type="Pfam" id="PF02407">
    <property type="entry name" value="Viral_Rep"/>
    <property type="match status" value="1"/>
</dbReference>
<keyword evidence="4" id="KW-0548">Nucleotidyltransferase</keyword>
<dbReference type="InterPro" id="IPR000605">
    <property type="entry name" value="Helicase_SF3_ssDNA/RNA_vir"/>
</dbReference>
<dbReference type="SUPFAM" id="SSF52540">
    <property type="entry name" value="P-loop containing nucleoside triphosphate hydrolases"/>
    <property type="match status" value="1"/>
</dbReference>
<dbReference type="GO" id="GO:0003677">
    <property type="term" value="F:DNA binding"/>
    <property type="evidence" value="ECO:0007669"/>
    <property type="project" value="UniProtKB-KW"/>
</dbReference>
<keyword evidence="11" id="KW-0190">Covalent protein-DNA linkage</keyword>
<keyword evidence="5" id="KW-0235">DNA replication</keyword>
<keyword evidence="13" id="KW-0511">Multifunctional enzyme</keyword>
<keyword evidence="6" id="KW-0540">Nuclease</keyword>
<protein>
    <recommendedName>
        <fullName evidence="14">ATP-dependent helicase Rep</fullName>
    </recommendedName>
    <alternativeName>
        <fullName evidence="15">RepP</fullName>
    </alternativeName>
</protein>
<evidence type="ECO:0000313" key="18">
    <source>
        <dbReference type="Proteomes" id="UP000294241"/>
    </source>
</evidence>
<comment type="similarity">
    <text evidence="2">Belongs to the nanoviruses/circoviruses replication-associated protein family.</text>
</comment>
<keyword evidence="7" id="KW-0479">Metal-binding</keyword>
<dbReference type="Proteomes" id="UP000294241">
    <property type="component" value="Unassembled WGS sequence"/>
</dbReference>
<keyword evidence="9" id="KW-0255">Endonuclease</keyword>
<dbReference type="GO" id="GO:0000166">
    <property type="term" value="F:nucleotide binding"/>
    <property type="evidence" value="ECO:0007669"/>
    <property type="project" value="UniProtKB-KW"/>
</dbReference>
<evidence type="ECO:0000256" key="14">
    <source>
        <dbReference type="ARBA" id="ARBA00030754"/>
    </source>
</evidence>
<name>A0A4R0US54_BIFLL</name>
<comment type="caution">
    <text evidence="17">The sequence shown here is derived from an EMBL/GenBank/DDBJ whole genome shotgun (WGS) entry which is preliminary data.</text>
</comment>
<evidence type="ECO:0000256" key="9">
    <source>
        <dbReference type="ARBA" id="ARBA00022759"/>
    </source>
</evidence>
<dbReference type="GO" id="GO:0016787">
    <property type="term" value="F:hydrolase activity"/>
    <property type="evidence" value="ECO:0007669"/>
    <property type="project" value="UniProtKB-KW"/>
</dbReference>
<organism evidence="17 18">
    <name type="scientific">Bifidobacterium longum subsp. longum</name>
    <dbReference type="NCBI Taxonomy" id="1679"/>
    <lineage>
        <taxon>Bacteria</taxon>
        <taxon>Bacillati</taxon>
        <taxon>Actinomycetota</taxon>
        <taxon>Actinomycetes</taxon>
        <taxon>Bifidobacteriales</taxon>
        <taxon>Bifidobacteriaceae</taxon>
        <taxon>Bifidobacterium</taxon>
    </lineage>
</organism>
<dbReference type="InterPro" id="IPR049912">
    <property type="entry name" value="CRESS_DNA_REP"/>
</dbReference>
<dbReference type="PROSITE" id="PS52020">
    <property type="entry name" value="CRESS_DNA_REP"/>
    <property type="match status" value="1"/>
</dbReference>
<evidence type="ECO:0000256" key="15">
    <source>
        <dbReference type="ARBA" id="ARBA00032243"/>
    </source>
</evidence>
<dbReference type="GO" id="GO:0006260">
    <property type="term" value="P:DNA replication"/>
    <property type="evidence" value="ECO:0007669"/>
    <property type="project" value="UniProtKB-KW"/>
</dbReference>